<feature type="region of interest" description="Disordered" evidence="1">
    <location>
        <begin position="27"/>
        <end position="377"/>
    </location>
</feature>
<dbReference type="EMBL" id="FMSP01000023">
    <property type="protein sequence ID" value="SCV74775.1"/>
    <property type="molecule type" value="Genomic_DNA"/>
</dbReference>
<protein>
    <submittedName>
        <fullName evidence="2">BQ2448_7804 protein</fullName>
    </submittedName>
</protein>
<organism evidence="2 3">
    <name type="scientific">Microbotryum intermedium</name>
    <dbReference type="NCBI Taxonomy" id="269621"/>
    <lineage>
        <taxon>Eukaryota</taxon>
        <taxon>Fungi</taxon>
        <taxon>Dikarya</taxon>
        <taxon>Basidiomycota</taxon>
        <taxon>Pucciniomycotina</taxon>
        <taxon>Microbotryomycetes</taxon>
        <taxon>Microbotryales</taxon>
        <taxon>Microbotryaceae</taxon>
        <taxon>Microbotryum</taxon>
    </lineage>
</organism>
<dbReference type="STRING" id="269621.A0A238FNL9"/>
<feature type="compositionally biased region" description="Polar residues" evidence="1">
    <location>
        <begin position="67"/>
        <end position="76"/>
    </location>
</feature>
<feature type="compositionally biased region" description="Low complexity" evidence="1">
    <location>
        <begin position="87"/>
        <end position="96"/>
    </location>
</feature>
<keyword evidence="3" id="KW-1185">Reference proteome</keyword>
<feature type="compositionally biased region" description="Basic and acidic residues" evidence="1">
    <location>
        <begin position="273"/>
        <end position="283"/>
    </location>
</feature>
<name>A0A238FNL9_9BASI</name>
<gene>
    <name evidence="2" type="ORF">BQ2448_7804</name>
</gene>
<feature type="compositionally biased region" description="Basic and acidic residues" evidence="1">
    <location>
        <begin position="43"/>
        <end position="58"/>
    </location>
</feature>
<feature type="compositionally biased region" description="Basic residues" evidence="1">
    <location>
        <begin position="325"/>
        <end position="337"/>
    </location>
</feature>
<feature type="compositionally biased region" description="Acidic residues" evidence="1">
    <location>
        <begin position="198"/>
        <end position="213"/>
    </location>
</feature>
<feature type="compositionally biased region" description="Low complexity" evidence="1">
    <location>
        <begin position="147"/>
        <end position="169"/>
    </location>
</feature>
<dbReference type="OrthoDB" id="10521728at2759"/>
<reference evidence="3" key="1">
    <citation type="submission" date="2016-09" db="EMBL/GenBank/DDBJ databases">
        <authorList>
            <person name="Jeantristanb JTB J.-T."/>
            <person name="Ricardo R."/>
        </authorList>
    </citation>
    <scope>NUCLEOTIDE SEQUENCE [LARGE SCALE GENOMIC DNA]</scope>
</reference>
<dbReference type="AlphaFoldDB" id="A0A238FNL9"/>
<dbReference type="Proteomes" id="UP000198372">
    <property type="component" value="Unassembled WGS sequence"/>
</dbReference>
<feature type="compositionally biased region" description="Low complexity" evidence="1">
    <location>
        <begin position="235"/>
        <end position="256"/>
    </location>
</feature>
<proteinExistence type="predicted"/>
<feature type="compositionally biased region" description="Basic residues" evidence="1">
    <location>
        <begin position="108"/>
        <end position="117"/>
    </location>
</feature>
<sequence length="377" mass="40389">MPPPTPRRRTPGKNANTSIFTFQAPSIRIPTFNSPIKRPKTPTAKDVDGAQTRDEARQARLRGPAGQTWNNLNTLLTRGPTKLPSFSAAHGANSRAARAKIATPGRLKNPKTLKKTPKTPSRAESTKKSARKSSVAAKTRVVQPIPRSATRSAAVTTALKTRAAAASSAGPKSSQRKNGKRVMLPSSPLHGLGNVSDDGIEAIGEVEEVDEPVQVEAPPPPEPPVIVSTSTGKTKAPPKQVPAKKALPAKVSKAVAIRQKKRLVEDEGDSDDSDLKVVERPIKQETIAKNAPSSPPRPTGKLGIEEVDEPMPPVASSSHAIIKAPSKRPVPKTKATRVSKAVAVRQQNKRFPDAADQDDEDIRIVDQPIRRKPVARQ</sequence>
<evidence type="ECO:0000313" key="3">
    <source>
        <dbReference type="Proteomes" id="UP000198372"/>
    </source>
</evidence>
<accession>A0A238FNL9</accession>
<evidence type="ECO:0000256" key="1">
    <source>
        <dbReference type="SAM" id="MobiDB-lite"/>
    </source>
</evidence>
<evidence type="ECO:0000313" key="2">
    <source>
        <dbReference type="EMBL" id="SCV74775.1"/>
    </source>
</evidence>